<proteinExistence type="predicted"/>
<dbReference type="AlphaFoldDB" id="A0A5M9QT37"/>
<evidence type="ECO:0008006" key="4">
    <source>
        <dbReference type="Google" id="ProtNLM"/>
    </source>
</evidence>
<dbReference type="Proteomes" id="UP000323707">
    <property type="component" value="Unassembled WGS sequence"/>
</dbReference>
<reference evidence="2 3" key="1">
    <citation type="submission" date="2019-09" db="EMBL/GenBank/DDBJ databases">
        <title>Draft genome sequence of various Type strains from the CCUG.</title>
        <authorList>
            <person name="Pineiro-Iglesias B."/>
            <person name="Tunovic T."/>
            <person name="Unosson C."/>
            <person name="Inganas E."/>
            <person name="Ohlen M."/>
            <person name="Cardew S."/>
            <person name="Jensie-Markopoulos S."/>
            <person name="Salva-Serra F."/>
            <person name="Jaen-Luchoro D."/>
            <person name="Karlsson R."/>
            <person name="Svensson-Stadler L."/>
            <person name="Chun J."/>
            <person name="Moore E."/>
        </authorList>
    </citation>
    <scope>NUCLEOTIDE SEQUENCE [LARGE SCALE GENOMIC DNA]</scope>
    <source>
        <strain evidence="2 3">CCUG 32756T</strain>
    </source>
</reference>
<name>A0A5M9QT37_9HELI</name>
<comment type="caution">
    <text evidence="2">The sequence shown here is derived from an EMBL/GenBank/DDBJ whole genome shotgun (WGS) entry which is preliminary data.</text>
</comment>
<dbReference type="PROSITE" id="PS51257">
    <property type="entry name" value="PROKAR_LIPOPROTEIN"/>
    <property type="match status" value="1"/>
</dbReference>
<evidence type="ECO:0000313" key="3">
    <source>
        <dbReference type="Proteomes" id="UP000323707"/>
    </source>
</evidence>
<gene>
    <name evidence="2" type="ORF">F4V45_01090</name>
</gene>
<dbReference type="EMBL" id="VXKE01000003">
    <property type="protein sequence ID" value="KAA8711227.1"/>
    <property type="molecule type" value="Genomic_DNA"/>
</dbReference>
<organism evidence="2 3">
    <name type="scientific">Helicobacter canis</name>
    <dbReference type="NCBI Taxonomy" id="29419"/>
    <lineage>
        <taxon>Bacteria</taxon>
        <taxon>Pseudomonadati</taxon>
        <taxon>Campylobacterota</taxon>
        <taxon>Epsilonproteobacteria</taxon>
        <taxon>Campylobacterales</taxon>
        <taxon>Helicobacteraceae</taxon>
        <taxon>Helicobacter</taxon>
    </lineage>
</organism>
<accession>A0A5M9QT37</accession>
<protein>
    <recommendedName>
        <fullName evidence="4">Lipoprotein</fullName>
    </recommendedName>
</protein>
<evidence type="ECO:0000313" key="2">
    <source>
        <dbReference type="EMBL" id="KAA8711227.1"/>
    </source>
</evidence>
<evidence type="ECO:0000256" key="1">
    <source>
        <dbReference type="SAM" id="SignalP"/>
    </source>
</evidence>
<sequence>MTSITQRIKTMSVTTIAALSLAACMGTQESVGLTPPSADFHPTGIENPGFGGVNPPMMNPPLANPLPSPIIGNNPMVGEGDDEIAPSKGGNEPIIQNNPNLTPSNIIELQVTGTGVAPQNSISPAQSTALAKRAAMIDAYKLLGEKMYGVKLNGQDTVENMAITSSTVKSKVQALVRGADVVNVDCKSGLCQVTMELKLDGRVWYRALGGR</sequence>
<keyword evidence="1" id="KW-0732">Signal</keyword>
<feature type="chain" id="PRO_5024446993" description="Lipoprotein" evidence="1">
    <location>
        <begin position="23"/>
        <end position="211"/>
    </location>
</feature>
<dbReference type="RefSeq" id="WP_150336683.1">
    <property type="nucleotide sequence ID" value="NZ_JAERIX010000037.1"/>
</dbReference>
<feature type="signal peptide" evidence="1">
    <location>
        <begin position="1"/>
        <end position="22"/>
    </location>
</feature>